<dbReference type="CDD" id="cd00077">
    <property type="entry name" value="HDc"/>
    <property type="match status" value="1"/>
</dbReference>
<feature type="binding site" evidence="5">
    <location>
        <position position="992"/>
    </location>
    <ligand>
        <name>Zn(2+)</name>
        <dbReference type="ChEBI" id="CHEBI:29105"/>
        <label>1</label>
    </ligand>
</feature>
<dbReference type="InterPro" id="IPR002073">
    <property type="entry name" value="PDEase_catalytic_dom"/>
</dbReference>
<dbReference type="GO" id="GO:0046872">
    <property type="term" value="F:metal ion binding"/>
    <property type="evidence" value="ECO:0007669"/>
    <property type="project" value="UniProtKB-KW"/>
</dbReference>
<evidence type="ECO:0000259" key="8">
    <source>
        <dbReference type="PROSITE" id="PS50839"/>
    </source>
</evidence>
<gene>
    <name evidence="10" type="ORF">HYH02_007881</name>
</gene>
<dbReference type="InterPro" id="IPR006189">
    <property type="entry name" value="CHASE_dom"/>
</dbReference>
<feature type="region of interest" description="Disordered" evidence="6">
    <location>
        <begin position="751"/>
        <end position="850"/>
    </location>
</feature>
<evidence type="ECO:0000313" key="10">
    <source>
        <dbReference type="EMBL" id="KAG2447135.1"/>
    </source>
</evidence>
<keyword evidence="11" id="KW-1185">Reference proteome</keyword>
<feature type="domain" description="PDEase" evidence="9">
    <location>
        <begin position="913"/>
        <end position="1299"/>
    </location>
</feature>
<dbReference type="Proteomes" id="UP000613740">
    <property type="component" value="Unassembled WGS sequence"/>
</dbReference>
<dbReference type="InterPro" id="IPR036971">
    <property type="entry name" value="PDEase_catalytic_dom_sf"/>
</dbReference>
<evidence type="ECO:0008006" key="12">
    <source>
        <dbReference type="Google" id="ProtNLM"/>
    </source>
</evidence>
<dbReference type="PROSITE" id="PS51845">
    <property type="entry name" value="PDEASE_I_2"/>
    <property type="match status" value="1"/>
</dbReference>
<feature type="binding site" evidence="4">
    <location>
        <position position="1030"/>
    </location>
    <ligand>
        <name>AMP</name>
        <dbReference type="ChEBI" id="CHEBI:456215"/>
    </ligand>
</feature>
<evidence type="ECO:0000256" key="4">
    <source>
        <dbReference type="PIRSR" id="PIRSR623088-2"/>
    </source>
</evidence>
<name>A0A835WHL1_9CHLO</name>
<dbReference type="GO" id="GO:0007165">
    <property type="term" value="P:signal transduction"/>
    <property type="evidence" value="ECO:0007669"/>
    <property type="project" value="InterPro"/>
</dbReference>
<dbReference type="GO" id="GO:0004114">
    <property type="term" value="F:3',5'-cyclic-nucleotide phosphodiesterase activity"/>
    <property type="evidence" value="ECO:0007669"/>
    <property type="project" value="InterPro"/>
</dbReference>
<feature type="binding site" evidence="5">
    <location>
        <position position="1030"/>
    </location>
    <ligand>
        <name>Zn(2+)</name>
        <dbReference type="ChEBI" id="CHEBI:29105"/>
        <label>1</label>
    </ligand>
</feature>
<feature type="active site" description="Proton donor" evidence="3">
    <location>
        <position position="988"/>
    </location>
</feature>
<evidence type="ECO:0000256" key="7">
    <source>
        <dbReference type="SAM" id="Phobius"/>
    </source>
</evidence>
<protein>
    <recommendedName>
        <fullName evidence="12">Phosphodiesterase</fullName>
    </recommendedName>
</protein>
<dbReference type="SMART" id="SM01079">
    <property type="entry name" value="CHASE"/>
    <property type="match status" value="1"/>
</dbReference>
<keyword evidence="7" id="KW-1133">Transmembrane helix</keyword>
<evidence type="ECO:0000256" key="5">
    <source>
        <dbReference type="PIRSR" id="PIRSR623088-3"/>
    </source>
</evidence>
<feature type="binding site" evidence="5">
    <location>
        <position position="1030"/>
    </location>
    <ligand>
        <name>Zn(2+)</name>
        <dbReference type="ChEBI" id="CHEBI:29105"/>
        <label>2</label>
    </ligand>
</feature>
<dbReference type="Gene3D" id="1.10.1300.10">
    <property type="entry name" value="3'5'-cyclic nucleotide phosphodiesterase, catalytic domain"/>
    <property type="match status" value="1"/>
</dbReference>
<feature type="domain" description="CHASE" evidence="8">
    <location>
        <begin position="93"/>
        <end position="183"/>
    </location>
</feature>
<feature type="region of interest" description="Disordered" evidence="6">
    <location>
        <begin position="691"/>
        <end position="727"/>
    </location>
</feature>
<dbReference type="Pfam" id="PF00233">
    <property type="entry name" value="PDEase_I"/>
    <property type="match status" value="1"/>
</dbReference>
<feature type="binding site" evidence="4">
    <location>
        <begin position="988"/>
        <end position="992"/>
    </location>
    <ligand>
        <name>AMP</name>
        <dbReference type="ChEBI" id="CHEBI:456215"/>
    </ligand>
</feature>
<accession>A0A835WHL1</accession>
<keyword evidence="7" id="KW-0812">Transmembrane</keyword>
<feature type="transmembrane region" description="Helical" evidence="7">
    <location>
        <begin position="20"/>
        <end position="42"/>
    </location>
</feature>
<keyword evidence="2" id="KW-0378">Hydrolase</keyword>
<feature type="compositionally biased region" description="Low complexity" evidence="6">
    <location>
        <begin position="757"/>
        <end position="780"/>
    </location>
</feature>
<organism evidence="10 11">
    <name type="scientific">Chlamydomonas schloesseri</name>
    <dbReference type="NCBI Taxonomy" id="2026947"/>
    <lineage>
        <taxon>Eukaryota</taxon>
        <taxon>Viridiplantae</taxon>
        <taxon>Chlorophyta</taxon>
        <taxon>core chlorophytes</taxon>
        <taxon>Chlorophyceae</taxon>
        <taxon>CS clade</taxon>
        <taxon>Chlamydomonadales</taxon>
        <taxon>Chlamydomonadaceae</taxon>
        <taxon>Chlamydomonas</taxon>
    </lineage>
</organism>
<dbReference type="EMBL" id="JAEHOD010000023">
    <property type="protein sequence ID" value="KAG2447135.1"/>
    <property type="molecule type" value="Genomic_DNA"/>
</dbReference>
<feature type="binding site" evidence="4">
    <location>
        <position position="1256"/>
    </location>
    <ligand>
        <name>AMP</name>
        <dbReference type="ChEBI" id="CHEBI:456215"/>
    </ligand>
</feature>
<dbReference type="InterPro" id="IPR023088">
    <property type="entry name" value="PDEase"/>
</dbReference>
<feature type="binding site" evidence="5">
    <location>
        <position position="1205"/>
    </location>
    <ligand>
        <name>Zn(2+)</name>
        <dbReference type="ChEBI" id="CHEBI:29105"/>
        <label>1</label>
    </ligand>
</feature>
<dbReference type="OrthoDB" id="546632at2759"/>
<keyword evidence="1 5" id="KW-0479">Metal-binding</keyword>
<dbReference type="PROSITE" id="PS50839">
    <property type="entry name" value="CHASE"/>
    <property type="match status" value="1"/>
</dbReference>
<evidence type="ECO:0000256" key="3">
    <source>
        <dbReference type="PIRSR" id="PIRSR623088-1"/>
    </source>
</evidence>
<dbReference type="PANTHER" id="PTHR11347">
    <property type="entry name" value="CYCLIC NUCLEOTIDE PHOSPHODIESTERASE"/>
    <property type="match status" value="1"/>
</dbReference>
<evidence type="ECO:0000313" key="11">
    <source>
        <dbReference type="Proteomes" id="UP000613740"/>
    </source>
</evidence>
<dbReference type="PRINTS" id="PR00387">
    <property type="entry name" value="PDIESTERASE1"/>
</dbReference>
<comment type="caution">
    <text evidence="10">The sequence shown here is derived from an EMBL/GenBank/DDBJ whole genome shotgun (WGS) entry which is preliminary data.</text>
</comment>
<feature type="transmembrane region" description="Helical" evidence="7">
    <location>
        <begin position="257"/>
        <end position="279"/>
    </location>
</feature>
<feature type="binding site" evidence="4">
    <location>
        <position position="1205"/>
    </location>
    <ligand>
        <name>AMP</name>
        <dbReference type="ChEBI" id="CHEBI:456215"/>
    </ligand>
</feature>
<evidence type="ECO:0000256" key="2">
    <source>
        <dbReference type="ARBA" id="ARBA00022801"/>
    </source>
</evidence>
<feature type="compositionally biased region" description="Low complexity" evidence="6">
    <location>
        <begin position="819"/>
        <end position="828"/>
    </location>
</feature>
<dbReference type="SUPFAM" id="SSF109604">
    <property type="entry name" value="HD-domain/PDEase-like"/>
    <property type="match status" value="1"/>
</dbReference>
<keyword evidence="7" id="KW-0472">Membrane</keyword>
<reference evidence="10" key="1">
    <citation type="journal article" date="2020" name="bioRxiv">
        <title>Comparative genomics of Chlamydomonas.</title>
        <authorList>
            <person name="Craig R.J."/>
            <person name="Hasan A.R."/>
            <person name="Ness R.W."/>
            <person name="Keightley P.D."/>
        </authorList>
    </citation>
    <scope>NUCLEOTIDE SEQUENCE</scope>
    <source>
        <strain evidence="10">CCAP 11/173</strain>
    </source>
</reference>
<evidence type="ECO:0000256" key="6">
    <source>
        <dbReference type="SAM" id="MobiDB-lite"/>
    </source>
</evidence>
<evidence type="ECO:0000259" key="9">
    <source>
        <dbReference type="PROSITE" id="PS51845"/>
    </source>
</evidence>
<dbReference type="InterPro" id="IPR003607">
    <property type="entry name" value="HD/PDEase_dom"/>
</dbReference>
<sequence length="1309" mass="135230">MEENSAKDRAASLARDMAAWYMVQMGGVSTGLTGIMAALVRYQPVYADVSRLFSAVGPVLLDQASSNTIKLVQISPNGWVRDTFPKSLEPTDLDLFALDSDREAALKTVRSRQLTLQGPTPFVQGGYGVIVRRPIFVKGIPNTSALGMPAPLNPICGAACAFDPATNSTFWGFSAVLIDLPALNAAPDSRPRMLDGLGYRYEVRALGLAADDMRLVAASSTLPGADAMEAKVILPNNEWLVRVAPADGWTSTYYGGLIAAVVVLAFVVSALLFAALVLWRRHQMLLGSLLPRKVIQDLYKAGGAALEETCGRVVLNTDTTADVMLRVLTDVVCGEAPAISDVMLVRSAIARSADIYEPIIGITEQMQEAHMDRDVAENLAQQLTCTSMATAVVPRNITWQRAAGPGGRLLPKCVAAVPSSAASADTSFRGSGLALSFVEAGAAGGLGESPRAGGGGAVAHGSGKAAGGVIGAGAGGYRRAGSSEALHLADVFVALPYAVGRDDSSLLLHTVTGLPSAPLAAASASHVAIAVSPRAPGAGAAAVAAALPATPTAAAPDAVMTTAGAGHAFLAVAAVAPAELALPTVGALTTTATTSLIESAALDGVTERGGPSAAAAAAAASAAAASSSGAGGRSACDAQHPLQQVAAGRVSSEANGNIAAPGLAAASTAGGGPSAADMQPDAADKLRPLPELLTRGTSHRRQRTSQRIADDDHEAQMVATDSEDGGDGLELAEAAAAAVVARGSGSGASGMLYKQRASPSGHVHSGAHSGASAHHYQQQAGRGGSARRMLRPQHSAVRVSTSARLRGLLYSPGGPPPQHQQQHEQPPGSAGSSSHLVTRPTRHSDSGALVSGGFAATVPAGEAAVDSGAAAGAAAQGEEATSAGADGARSPFLTGSAAAPGLPSLKQRVMMAPPRAMLEEVERVLAAADAWQFDTFRLAEVSGGLPLSALGYFLIQRAGLIRTLRLSSRTLIRCLRVIEAGYVDNPYHSATHAADVLQTLHVIIHSGQLHVHYLDPLGLLAAYWAAIVHDYRHPGLTSDFLIATGHPLAIRYNDKAPLENHHAAASFAVLRRRGLELLQPLPAEARVAFRKQVIEMVLATDMKQHFALCSQFSTVHRLSAFSAERAKAAAPLADATGGATPRAKTFGRVGSLRATELQEVVMVGPEPLVTVSGSKGIAAAGAQTPMPVDESERLLALCVAIKAADLGHLGESLEVHKRWLAGLEEEFFRQGDQERELGMPISPLFDRSKQGVSKSQVGFYEFVGLPLVHALSSAFPGAAPLMACFTSNYHHWLRVQQEAQAQQEAAQGQ</sequence>
<feature type="binding site" evidence="5">
    <location>
        <position position="1029"/>
    </location>
    <ligand>
        <name>Zn(2+)</name>
        <dbReference type="ChEBI" id="CHEBI:29105"/>
        <label>1</label>
    </ligand>
</feature>
<proteinExistence type="predicted"/>
<evidence type="ECO:0000256" key="1">
    <source>
        <dbReference type="ARBA" id="ARBA00022723"/>
    </source>
</evidence>